<dbReference type="SUPFAM" id="SSF51735">
    <property type="entry name" value="NAD(P)-binding Rossmann-fold domains"/>
    <property type="match status" value="1"/>
</dbReference>
<sequence length="337" mass="36424">MRTTELPLVVVLGDQEPPLLDRVKDRARLRRVGEADLAEALREADALLVWDFLTEALPAAWPEHGGPRWVHTASAGVDRLLFPALLRSGAVITNSRGVFEEPIAEYVAGLVLAMAKDLPGTLDRQRSRIWQHRETERVAGTRAVVVGGGPIGRAVARVLSALGLRVALVSRTARGRDPDFGRVYGFGELAGLLPDADWVVCAAPLTDETADMFDAAAFARMKRGARFVNVGRGPHVVEADLVAALRDGRLGGAALDVFRREPLPPDSPLWTAPGLLISPHMSADTHGWLEDLAELFLANFARWTADRPLRNVVDTTLGYVPMSEAPGGTPHTEEGSP</sequence>
<dbReference type="Gene3D" id="3.40.50.720">
    <property type="entry name" value="NAD(P)-binding Rossmann-like Domain"/>
    <property type="match status" value="2"/>
</dbReference>
<evidence type="ECO:0000256" key="1">
    <source>
        <dbReference type="ARBA" id="ARBA00005854"/>
    </source>
</evidence>
<evidence type="ECO:0000259" key="6">
    <source>
        <dbReference type="Pfam" id="PF02826"/>
    </source>
</evidence>
<name>A0A917KSR2_9ACTN</name>
<keyword evidence="8" id="KW-1185">Reference proteome</keyword>
<keyword evidence="2 4" id="KW-0560">Oxidoreductase</keyword>
<proteinExistence type="inferred from homology"/>
<evidence type="ECO:0000256" key="3">
    <source>
        <dbReference type="ARBA" id="ARBA00023027"/>
    </source>
</evidence>
<dbReference type="PANTHER" id="PTHR43333">
    <property type="entry name" value="2-HACID_DH_C DOMAIN-CONTAINING PROTEIN"/>
    <property type="match status" value="1"/>
</dbReference>
<comment type="caution">
    <text evidence="7">The sequence shown here is derived from an EMBL/GenBank/DDBJ whole genome shotgun (WGS) entry which is preliminary data.</text>
</comment>
<feature type="domain" description="D-isomer specific 2-hydroxyacid dehydrogenase catalytic" evidence="5">
    <location>
        <begin position="33"/>
        <end position="313"/>
    </location>
</feature>
<feature type="domain" description="D-isomer specific 2-hydroxyacid dehydrogenase NAD-binding" evidence="6">
    <location>
        <begin position="109"/>
        <end position="282"/>
    </location>
</feature>
<gene>
    <name evidence="7" type="ORF">GCM10010121_043730</name>
</gene>
<reference evidence="7" key="1">
    <citation type="journal article" date="2014" name="Int. J. Syst. Evol. Microbiol.">
        <title>Complete genome sequence of Corynebacterium casei LMG S-19264T (=DSM 44701T), isolated from a smear-ripened cheese.</title>
        <authorList>
            <consortium name="US DOE Joint Genome Institute (JGI-PGF)"/>
            <person name="Walter F."/>
            <person name="Albersmeier A."/>
            <person name="Kalinowski J."/>
            <person name="Ruckert C."/>
        </authorList>
    </citation>
    <scope>NUCLEOTIDE SEQUENCE</scope>
    <source>
        <strain evidence="7">JCM 3086</strain>
    </source>
</reference>
<evidence type="ECO:0000259" key="5">
    <source>
        <dbReference type="Pfam" id="PF00389"/>
    </source>
</evidence>
<dbReference type="Proteomes" id="UP000657574">
    <property type="component" value="Unassembled WGS sequence"/>
</dbReference>
<dbReference type="PROSITE" id="PS00671">
    <property type="entry name" value="D_2_HYDROXYACID_DH_3"/>
    <property type="match status" value="1"/>
</dbReference>
<dbReference type="GO" id="GO:0051287">
    <property type="term" value="F:NAD binding"/>
    <property type="evidence" value="ECO:0007669"/>
    <property type="project" value="InterPro"/>
</dbReference>
<dbReference type="SUPFAM" id="SSF52283">
    <property type="entry name" value="Formate/glycerate dehydrogenase catalytic domain-like"/>
    <property type="match status" value="1"/>
</dbReference>
<dbReference type="EMBL" id="BMQA01000013">
    <property type="protein sequence ID" value="GGJ27675.1"/>
    <property type="molecule type" value="Genomic_DNA"/>
</dbReference>
<evidence type="ECO:0000256" key="2">
    <source>
        <dbReference type="ARBA" id="ARBA00023002"/>
    </source>
</evidence>
<evidence type="ECO:0000313" key="7">
    <source>
        <dbReference type="EMBL" id="GGJ27675.1"/>
    </source>
</evidence>
<evidence type="ECO:0000256" key="4">
    <source>
        <dbReference type="RuleBase" id="RU003719"/>
    </source>
</evidence>
<dbReference type="InterPro" id="IPR006139">
    <property type="entry name" value="D-isomer_2_OHA_DH_cat_dom"/>
</dbReference>
<dbReference type="AlphaFoldDB" id="A0A917KSR2"/>
<dbReference type="Pfam" id="PF00389">
    <property type="entry name" value="2-Hacid_dh"/>
    <property type="match status" value="1"/>
</dbReference>
<reference evidence="7" key="2">
    <citation type="submission" date="2020-09" db="EMBL/GenBank/DDBJ databases">
        <authorList>
            <person name="Sun Q."/>
            <person name="Ohkuma M."/>
        </authorList>
    </citation>
    <scope>NUCLEOTIDE SEQUENCE</scope>
    <source>
        <strain evidence="7">JCM 3086</strain>
    </source>
</reference>
<dbReference type="PANTHER" id="PTHR43333:SF1">
    <property type="entry name" value="D-ISOMER SPECIFIC 2-HYDROXYACID DEHYDROGENASE NAD-BINDING DOMAIN-CONTAINING PROTEIN"/>
    <property type="match status" value="1"/>
</dbReference>
<dbReference type="GO" id="GO:0016616">
    <property type="term" value="F:oxidoreductase activity, acting on the CH-OH group of donors, NAD or NADP as acceptor"/>
    <property type="evidence" value="ECO:0007669"/>
    <property type="project" value="InterPro"/>
</dbReference>
<comment type="similarity">
    <text evidence="1 4">Belongs to the D-isomer specific 2-hydroxyacid dehydrogenase family.</text>
</comment>
<dbReference type="Pfam" id="PF02826">
    <property type="entry name" value="2-Hacid_dh_C"/>
    <property type="match status" value="1"/>
</dbReference>
<protein>
    <submittedName>
        <fullName evidence="7">2-hydroxyacid dehydrogenase</fullName>
    </submittedName>
</protein>
<dbReference type="RefSeq" id="WP_189312893.1">
    <property type="nucleotide sequence ID" value="NZ_BMQA01000013.1"/>
</dbReference>
<evidence type="ECO:0000313" key="8">
    <source>
        <dbReference type="Proteomes" id="UP000657574"/>
    </source>
</evidence>
<organism evidence="7 8">
    <name type="scientific">Streptomyces brasiliensis</name>
    <dbReference type="NCBI Taxonomy" id="1954"/>
    <lineage>
        <taxon>Bacteria</taxon>
        <taxon>Bacillati</taxon>
        <taxon>Actinomycetota</taxon>
        <taxon>Actinomycetes</taxon>
        <taxon>Kitasatosporales</taxon>
        <taxon>Streptomycetaceae</taxon>
        <taxon>Streptomyces</taxon>
    </lineage>
</organism>
<dbReference type="CDD" id="cd05300">
    <property type="entry name" value="2-Hacid_dh_1"/>
    <property type="match status" value="1"/>
</dbReference>
<dbReference type="InterPro" id="IPR036291">
    <property type="entry name" value="NAD(P)-bd_dom_sf"/>
</dbReference>
<keyword evidence="3" id="KW-0520">NAD</keyword>
<accession>A0A917KSR2</accession>
<dbReference type="InterPro" id="IPR029753">
    <property type="entry name" value="D-isomer_DH_CS"/>
</dbReference>
<dbReference type="InterPro" id="IPR006140">
    <property type="entry name" value="D-isomer_DH_NAD-bd"/>
</dbReference>